<dbReference type="EMBL" id="JAQQWM010000005">
    <property type="protein sequence ID" value="KAK8064323.1"/>
    <property type="molecule type" value="Genomic_DNA"/>
</dbReference>
<feature type="compositionally biased region" description="Basic and acidic residues" evidence="1">
    <location>
        <begin position="187"/>
        <end position="196"/>
    </location>
</feature>
<gene>
    <name evidence="2" type="ORF">PG996_008975</name>
</gene>
<comment type="caution">
    <text evidence="2">The sequence shown here is derived from an EMBL/GenBank/DDBJ whole genome shotgun (WGS) entry which is preliminary data.</text>
</comment>
<keyword evidence="3" id="KW-1185">Reference proteome</keyword>
<feature type="compositionally biased region" description="Polar residues" evidence="1">
    <location>
        <begin position="197"/>
        <end position="206"/>
    </location>
</feature>
<organism evidence="2 3">
    <name type="scientific">Apiospora saccharicola</name>
    <dbReference type="NCBI Taxonomy" id="335842"/>
    <lineage>
        <taxon>Eukaryota</taxon>
        <taxon>Fungi</taxon>
        <taxon>Dikarya</taxon>
        <taxon>Ascomycota</taxon>
        <taxon>Pezizomycotina</taxon>
        <taxon>Sordariomycetes</taxon>
        <taxon>Xylariomycetidae</taxon>
        <taxon>Amphisphaeriales</taxon>
        <taxon>Apiosporaceae</taxon>
        <taxon>Apiospora</taxon>
    </lineage>
</organism>
<feature type="region of interest" description="Disordered" evidence="1">
    <location>
        <begin position="137"/>
        <end position="208"/>
    </location>
</feature>
<sequence>MLRETRSEEEDQSFKLHHAVRACATLSPQEIADILEEELSPNDASETSLRLALRACRHRSTNDIANIVDNGLVPEHNFVKSSTPQEEADQITEQMWLDSQVLAEHDETHAAPLEQEHVQQDSQPLLRPVIFSPRKTTTLPHRRLLPPTATYTPMDDVEEDETNASDKMSLSSSPKKKEAEAASLEKMIVDDQEKSDQQPVRPSDSTQLEHIHSEVEQALLSLCIARHPSSFWTCHLPYSTPVPQQLSETRMSNLH</sequence>
<evidence type="ECO:0000313" key="3">
    <source>
        <dbReference type="Proteomes" id="UP001446871"/>
    </source>
</evidence>
<evidence type="ECO:0000313" key="2">
    <source>
        <dbReference type="EMBL" id="KAK8064323.1"/>
    </source>
</evidence>
<protein>
    <submittedName>
        <fullName evidence="2">Uncharacterized protein</fullName>
    </submittedName>
</protein>
<reference evidence="2 3" key="1">
    <citation type="submission" date="2023-01" db="EMBL/GenBank/DDBJ databases">
        <title>Analysis of 21 Apiospora genomes using comparative genomics revels a genus with tremendous synthesis potential of carbohydrate active enzymes and secondary metabolites.</title>
        <authorList>
            <person name="Sorensen T."/>
        </authorList>
    </citation>
    <scope>NUCLEOTIDE SEQUENCE [LARGE SCALE GENOMIC DNA]</scope>
    <source>
        <strain evidence="2 3">CBS 83171</strain>
    </source>
</reference>
<evidence type="ECO:0000256" key="1">
    <source>
        <dbReference type="SAM" id="MobiDB-lite"/>
    </source>
</evidence>
<dbReference type="Proteomes" id="UP001446871">
    <property type="component" value="Unassembled WGS sequence"/>
</dbReference>
<accession>A0ABR1V2T0</accession>
<proteinExistence type="predicted"/>
<name>A0ABR1V2T0_9PEZI</name>